<keyword evidence="2" id="KW-1003">Cell membrane</keyword>
<feature type="transmembrane region" description="Helical" evidence="6">
    <location>
        <begin position="117"/>
        <end position="144"/>
    </location>
</feature>
<feature type="transmembrane region" description="Helical" evidence="6">
    <location>
        <begin position="26"/>
        <end position="45"/>
    </location>
</feature>
<dbReference type="EMBL" id="CP002344">
    <property type="protein sequence ID" value="ADU51319.1"/>
    <property type="molecule type" value="Genomic_DNA"/>
</dbReference>
<dbReference type="GO" id="GO:0005886">
    <property type="term" value="C:plasma membrane"/>
    <property type="evidence" value="ECO:0007669"/>
    <property type="project" value="UniProtKB-SubCell"/>
</dbReference>
<evidence type="ECO:0000256" key="1">
    <source>
        <dbReference type="ARBA" id="ARBA00004651"/>
    </source>
</evidence>
<evidence type="ECO:0000313" key="8">
    <source>
        <dbReference type="EMBL" id="ADU51319.1"/>
    </source>
</evidence>
<dbReference type="PANTHER" id="PTHR35007:SF2">
    <property type="entry name" value="PILUS ASSEMBLE PROTEIN"/>
    <property type="match status" value="1"/>
</dbReference>
<evidence type="ECO:0000256" key="4">
    <source>
        <dbReference type="ARBA" id="ARBA00022989"/>
    </source>
</evidence>
<evidence type="ECO:0000256" key="5">
    <source>
        <dbReference type="ARBA" id="ARBA00023136"/>
    </source>
</evidence>
<evidence type="ECO:0000256" key="3">
    <source>
        <dbReference type="ARBA" id="ARBA00022692"/>
    </source>
</evidence>
<dbReference type="Pfam" id="PF00482">
    <property type="entry name" value="T2SSF"/>
    <property type="match status" value="1"/>
</dbReference>
<proteinExistence type="predicted"/>
<protein>
    <submittedName>
        <fullName evidence="8">Type II secretion system F domain</fullName>
    </submittedName>
</protein>
<dbReference type="eggNOG" id="COG2064">
    <property type="taxonomic scope" value="Bacteria"/>
</dbReference>
<gene>
    <name evidence="8" type="ordered locus">Tmar_1206</name>
</gene>
<keyword evidence="5 6" id="KW-0472">Membrane</keyword>
<dbReference type="KEGG" id="tmr:Tmar_1206"/>
<dbReference type="InterPro" id="IPR018076">
    <property type="entry name" value="T2SS_GspF_dom"/>
</dbReference>
<reference evidence="9" key="2">
    <citation type="journal article" date="2010" name="Stand. Genomic Sci.">
        <title>Complete genome sequence of Thermaerobacter marianensis type strain (7p75aT).</title>
        <authorList>
            <person name="Han C."/>
            <person name="Gu W."/>
            <person name="Zhang X."/>
            <person name="Lapidus A."/>
            <person name="Nolan M."/>
            <person name="Copeland A."/>
            <person name="Lucas S."/>
            <person name="Glavina Del Rio T."/>
            <person name="Tice H."/>
            <person name="Cheng J."/>
            <person name="Tapia R."/>
            <person name="Goodwin L."/>
            <person name="Pitluck S."/>
            <person name="Pagani I."/>
            <person name="Ivanova N."/>
            <person name="Mavromatis K."/>
            <person name="Mikhailova N."/>
            <person name="Pati A."/>
            <person name="Chen A."/>
            <person name="Palaniappan K."/>
            <person name="Land M."/>
            <person name="Hauser L."/>
            <person name="Chang Y."/>
            <person name="Jeffries C."/>
            <person name="Schneider S."/>
            <person name="Rohde M."/>
            <person name="Goker M."/>
            <person name="Pukall R."/>
            <person name="Woyke T."/>
            <person name="Bristow J."/>
            <person name="Eisen J."/>
            <person name="Markowitz V."/>
            <person name="Hugenholtz P."/>
            <person name="Kyrpides N."/>
            <person name="Klenk H."/>
            <person name="Detter J."/>
        </authorList>
    </citation>
    <scope>NUCLEOTIDE SEQUENCE [LARGE SCALE GENOMIC DNA]</scope>
    <source>
        <strain evidence="9">ATCC 700841 / DSM 12885 / JCM 10246 / 7p75a</strain>
    </source>
</reference>
<evidence type="ECO:0000259" key="7">
    <source>
        <dbReference type="Pfam" id="PF00482"/>
    </source>
</evidence>
<comment type="subcellular location">
    <subcellularLocation>
        <location evidence="1">Cell membrane</location>
        <topology evidence="1">Multi-pass membrane protein</topology>
    </subcellularLocation>
</comment>
<dbReference type="PANTHER" id="PTHR35007">
    <property type="entry name" value="INTEGRAL MEMBRANE PROTEIN-RELATED"/>
    <property type="match status" value="1"/>
</dbReference>
<accession>E6SL88</accession>
<organism evidence="8 9">
    <name type="scientific">Thermaerobacter marianensis (strain ATCC 700841 / DSM 12885 / JCM 10246 / 7p75a)</name>
    <dbReference type="NCBI Taxonomy" id="644966"/>
    <lineage>
        <taxon>Bacteria</taxon>
        <taxon>Bacillati</taxon>
        <taxon>Bacillota</taxon>
        <taxon>Clostridia</taxon>
        <taxon>Eubacteriales</taxon>
        <taxon>Clostridiales Family XVII. Incertae Sedis</taxon>
        <taxon>Thermaerobacter</taxon>
    </lineage>
</organism>
<sequence>MHDGQREWDGVEGKGFPVHAGWVEPVLLWLVFMAAALGTLALLAPPEAEAIARKRLRELGRRGAPPDQAEAEELAQPFSRRVLRPWWEALVAAAERWTPQGVAARWERLLQTAGRPLGLGALVCLKAAGAAVGGGLGLLSAGWLPDPLGGSPAGRAAGLVLLGLLGWGLPDAVLRDRAARRRRQMARALPDVMDLLSVSVEAGLGFDGAIQKVSEKFPAPVSTEFRQYLKELRLGVEREEALRSLADRCELPELRSFAAAVIQADRLGVSLARVLRVQAEQLRFQRKQRAEEQAMKTPIKMLLPLVLFIFPTLFIVLLGPALIQILAAFND</sequence>
<name>E6SL88_THEM7</name>
<dbReference type="Proteomes" id="UP000008915">
    <property type="component" value="Chromosome"/>
</dbReference>
<dbReference type="AlphaFoldDB" id="E6SL88"/>
<dbReference type="STRING" id="644966.Tmar_1206"/>
<dbReference type="HOGENOM" id="CLU_056917_4_0_9"/>
<reference evidence="8 9" key="1">
    <citation type="journal article" date="2010" name="Stand. Genomic Sci.">
        <title>Complete genome sequence of Thermaerobacter marianensis type strain (7p75a).</title>
        <authorList>
            <person name="Han C."/>
            <person name="Gu W."/>
            <person name="Zhang X."/>
            <person name="Lapidus A."/>
            <person name="Nolan M."/>
            <person name="Copeland A."/>
            <person name="Lucas S."/>
            <person name="Del Rio T.G."/>
            <person name="Tice H."/>
            <person name="Cheng J.F."/>
            <person name="Tapia R."/>
            <person name="Goodwin L."/>
            <person name="Pitluck S."/>
            <person name="Pagani I."/>
            <person name="Ivanova N."/>
            <person name="Mavromatis K."/>
            <person name="Mikhailova N."/>
            <person name="Pati A."/>
            <person name="Chen A."/>
            <person name="Palaniappan K."/>
            <person name="Land M."/>
            <person name="Hauser L."/>
            <person name="Chang Y.J."/>
            <person name="Jeffries C.D."/>
            <person name="Schneider S."/>
            <person name="Rohde M."/>
            <person name="Goker M."/>
            <person name="Pukall R."/>
            <person name="Woyke T."/>
            <person name="Bristow J."/>
            <person name="Eisen J.A."/>
            <person name="Markowitz V."/>
            <person name="Hugenholtz P."/>
            <person name="Kyrpides N.C."/>
            <person name="Klenk H.P."/>
            <person name="Detter J.C."/>
        </authorList>
    </citation>
    <scope>NUCLEOTIDE SEQUENCE [LARGE SCALE GENOMIC DNA]</scope>
    <source>
        <strain evidence="9">ATCC 700841 / DSM 12885 / JCM 10246 / 7p75a</strain>
    </source>
</reference>
<evidence type="ECO:0000256" key="6">
    <source>
        <dbReference type="SAM" id="Phobius"/>
    </source>
</evidence>
<feature type="transmembrane region" description="Helical" evidence="6">
    <location>
        <begin position="305"/>
        <end position="329"/>
    </location>
</feature>
<evidence type="ECO:0000313" key="9">
    <source>
        <dbReference type="Proteomes" id="UP000008915"/>
    </source>
</evidence>
<keyword evidence="3 6" id="KW-0812">Transmembrane</keyword>
<feature type="transmembrane region" description="Helical" evidence="6">
    <location>
        <begin position="156"/>
        <end position="174"/>
    </location>
</feature>
<evidence type="ECO:0000256" key="2">
    <source>
        <dbReference type="ARBA" id="ARBA00022475"/>
    </source>
</evidence>
<keyword evidence="4 6" id="KW-1133">Transmembrane helix</keyword>
<keyword evidence="9" id="KW-1185">Reference proteome</keyword>
<feature type="domain" description="Type II secretion system protein GspF" evidence="7">
    <location>
        <begin position="194"/>
        <end position="318"/>
    </location>
</feature>